<dbReference type="GO" id="GO:0007059">
    <property type="term" value="P:chromosome segregation"/>
    <property type="evidence" value="ECO:0007669"/>
    <property type="project" value="UniProtKB-KW"/>
</dbReference>
<evidence type="ECO:0000256" key="1">
    <source>
        <dbReference type="ARBA" id="ARBA00004651"/>
    </source>
</evidence>
<evidence type="ECO:0000256" key="3">
    <source>
        <dbReference type="ARBA" id="ARBA00022475"/>
    </source>
</evidence>
<reference evidence="18" key="1">
    <citation type="journal article" date="2021" name="PeerJ">
        <title>Extensive microbial diversity within the chicken gut microbiome revealed by metagenomics and culture.</title>
        <authorList>
            <person name="Gilroy R."/>
            <person name="Ravi A."/>
            <person name="Getino M."/>
            <person name="Pursley I."/>
            <person name="Horton D.L."/>
            <person name="Alikhan N.F."/>
            <person name="Baker D."/>
            <person name="Gharbi K."/>
            <person name="Hall N."/>
            <person name="Watson M."/>
            <person name="Adriaenssens E.M."/>
            <person name="Foster-Nyarko E."/>
            <person name="Jarju S."/>
            <person name="Secka A."/>
            <person name="Antonio M."/>
            <person name="Oren A."/>
            <person name="Chaudhuri R.R."/>
            <person name="La Ragione R."/>
            <person name="Hildebrand F."/>
            <person name="Pallen M.J."/>
        </authorList>
    </citation>
    <scope>NUCLEOTIDE SEQUENCE</scope>
    <source>
        <strain evidence="18">B5-657</strain>
    </source>
</reference>
<dbReference type="PANTHER" id="PTHR22683">
    <property type="entry name" value="SPORULATION PROTEIN RELATED"/>
    <property type="match status" value="1"/>
</dbReference>
<evidence type="ECO:0000256" key="12">
    <source>
        <dbReference type="ARBA" id="ARBA00023306"/>
    </source>
</evidence>
<evidence type="ECO:0000256" key="13">
    <source>
        <dbReference type="ARBA" id="ARBA00024986"/>
    </source>
</evidence>
<reference evidence="18" key="2">
    <citation type="submission" date="2021-04" db="EMBL/GenBank/DDBJ databases">
        <authorList>
            <person name="Gilroy R."/>
        </authorList>
    </citation>
    <scope>NUCLEOTIDE SEQUENCE</scope>
    <source>
        <strain evidence="18">B5-657</strain>
    </source>
</reference>
<dbReference type="GO" id="GO:0005524">
    <property type="term" value="F:ATP binding"/>
    <property type="evidence" value="ECO:0007669"/>
    <property type="project" value="UniProtKB-UniRule"/>
</dbReference>
<evidence type="ECO:0000259" key="17">
    <source>
        <dbReference type="PROSITE" id="PS50901"/>
    </source>
</evidence>
<evidence type="ECO:0000256" key="15">
    <source>
        <dbReference type="PROSITE-ProRule" id="PRU00289"/>
    </source>
</evidence>
<feature type="transmembrane region" description="Helical" evidence="16">
    <location>
        <begin position="98"/>
        <end position="119"/>
    </location>
</feature>
<evidence type="ECO:0000313" key="19">
    <source>
        <dbReference type="Proteomes" id="UP000824229"/>
    </source>
</evidence>
<keyword evidence="8 15" id="KW-0067">ATP-binding</keyword>
<dbReference type="InterPro" id="IPR041027">
    <property type="entry name" value="FtsK_alpha"/>
</dbReference>
<dbReference type="EMBL" id="JAHLFQ010000154">
    <property type="protein sequence ID" value="MBU3804466.1"/>
    <property type="molecule type" value="Genomic_DNA"/>
</dbReference>
<dbReference type="InterPro" id="IPR025199">
    <property type="entry name" value="FtsK_4TM"/>
</dbReference>
<dbReference type="Pfam" id="PF17854">
    <property type="entry name" value="FtsK_alpha"/>
    <property type="match status" value="1"/>
</dbReference>
<dbReference type="InterPro" id="IPR036390">
    <property type="entry name" value="WH_DNA-bd_sf"/>
</dbReference>
<dbReference type="AlphaFoldDB" id="A0A9E2NLI0"/>
<sequence>MNKGEGKKKGVTKKRTRIAKKSQTISSSVSKEIIGLSMIGIGLLVTIGIFSVKSGLFGQLLKQVFVGLFGIGGYIVPFGAIILGIFYMQGSFDKFYRLLIYGLSFIFMLVVFFHLLSYGDDTSLSLLSLSYLESASWQNGGYIGAMIARVTLTLLGLYGSYILLVVLYGIWLLLLTQFPIFSWINEQIVNQIELYKHKKKLKVKPKRERKVKTIAQEALPILEEENLEREYQQAQEVAEAPIAFFDGTSQSYEDEDVLQLSKVNSSSEDVLTSVKSTHKMTHDEIVKEQPHISFETEGDVPVYKAPPVSLLKKVATQQDKEASKKSLSNARKLEETLGSFGVEAKVTQIHRGPSVTRYELQPKQGVKVSKIVNLADDIALNLAASNIRIEAPIPGKAAVGIEVANATSEIVYLRDVIDSDRFLAFPSKLAFALGKDIAGKPIIADIGKMPHILIAGATGSGKSVCINTLITSIIYKATPQEVKLIMIDPKVVELSIYNGIPHLLIPVVTDPKKAAGALFWAVNEMTRRYNLFAENNVRDMKGYNEKQELAGDRLPQIVIIIDELADLMMTGAKEVEDAICRLAQMARAAGIHLVIATQRPSVDVITGVIKANIPSRLAFAVSSGTDSRTILDMVGAEKLLGKGDMLFYPVGESKPIRIQGAFISDQEVESIVNTIKTDRVDYEKSVMETLENVAAPASTDDEEADELLEKAVEFAADKEKLSISMLQRYFRIGFNRAARLMDALEARGVVGPDEGSKPRKVL</sequence>
<dbReference type="InterPro" id="IPR027417">
    <property type="entry name" value="P-loop_NTPase"/>
</dbReference>
<comment type="subunit">
    <text evidence="14">Homohexamer. Forms a ring that surrounds DNA.</text>
</comment>
<dbReference type="Gene3D" id="3.40.50.300">
    <property type="entry name" value="P-loop containing nucleotide triphosphate hydrolases"/>
    <property type="match status" value="1"/>
</dbReference>
<accession>A0A9E2NLI0</accession>
<evidence type="ECO:0000256" key="16">
    <source>
        <dbReference type="SAM" id="Phobius"/>
    </source>
</evidence>
<evidence type="ECO:0000256" key="4">
    <source>
        <dbReference type="ARBA" id="ARBA00022618"/>
    </source>
</evidence>
<comment type="similarity">
    <text evidence="2">Belongs to the FtsK/SpoIIIE/SftA family.</text>
</comment>
<keyword evidence="9 16" id="KW-1133">Transmembrane helix</keyword>
<organism evidence="18 19">
    <name type="scientific">Candidatus Cellulosilyticum pullistercoris</name>
    <dbReference type="NCBI Taxonomy" id="2838521"/>
    <lineage>
        <taxon>Bacteria</taxon>
        <taxon>Bacillati</taxon>
        <taxon>Bacillota</taxon>
        <taxon>Clostridia</taxon>
        <taxon>Lachnospirales</taxon>
        <taxon>Cellulosilyticaceae</taxon>
        <taxon>Cellulosilyticum</taxon>
    </lineage>
</organism>
<keyword evidence="3" id="KW-1003">Cell membrane</keyword>
<dbReference type="Gene3D" id="3.30.980.40">
    <property type="match status" value="1"/>
</dbReference>
<evidence type="ECO:0000256" key="2">
    <source>
        <dbReference type="ARBA" id="ARBA00006474"/>
    </source>
</evidence>
<dbReference type="Gene3D" id="1.10.10.10">
    <property type="entry name" value="Winged helix-like DNA-binding domain superfamily/Winged helix DNA-binding domain"/>
    <property type="match status" value="1"/>
</dbReference>
<dbReference type="Proteomes" id="UP000824229">
    <property type="component" value="Unassembled WGS sequence"/>
</dbReference>
<evidence type="ECO:0000256" key="8">
    <source>
        <dbReference type="ARBA" id="ARBA00022840"/>
    </source>
</evidence>
<dbReference type="InterPro" id="IPR002543">
    <property type="entry name" value="FtsK_dom"/>
</dbReference>
<gene>
    <name evidence="18" type="ORF">H9872_06895</name>
</gene>
<dbReference type="CDD" id="cd01127">
    <property type="entry name" value="TrwB_TraG_TraD_VirD4"/>
    <property type="match status" value="1"/>
</dbReference>
<dbReference type="SMART" id="SM00382">
    <property type="entry name" value="AAA"/>
    <property type="match status" value="1"/>
</dbReference>
<name>A0A9E2NLI0_9FIRM</name>
<dbReference type="GO" id="GO:0051301">
    <property type="term" value="P:cell division"/>
    <property type="evidence" value="ECO:0007669"/>
    <property type="project" value="UniProtKB-KW"/>
</dbReference>
<keyword evidence="4" id="KW-0132">Cell division</keyword>
<dbReference type="InterPro" id="IPR036388">
    <property type="entry name" value="WH-like_DNA-bd_sf"/>
</dbReference>
<dbReference type="PANTHER" id="PTHR22683:SF41">
    <property type="entry name" value="DNA TRANSLOCASE FTSK"/>
    <property type="match status" value="1"/>
</dbReference>
<feature type="transmembrane region" description="Helical" evidence="16">
    <location>
        <begin position="33"/>
        <end position="52"/>
    </location>
</feature>
<evidence type="ECO:0000256" key="11">
    <source>
        <dbReference type="ARBA" id="ARBA00023136"/>
    </source>
</evidence>
<evidence type="ECO:0000256" key="7">
    <source>
        <dbReference type="ARBA" id="ARBA00022829"/>
    </source>
</evidence>
<keyword evidence="7" id="KW-0159">Chromosome partition</keyword>
<dbReference type="InterPro" id="IPR050206">
    <property type="entry name" value="FtsK/SpoIIIE/SftA"/>
</dbReference>
<dbReference type="GO" id="GO:0005886">
    <property type="term" value="C:plasma membrane"/>
    <property type="evidence" value="ECO:0007669"/>
    <property type="project" value="UniProtKB-SubCell"/>
</dbReference>
<keyword evidence="5 16" id="KW-0812">Transmembrane</keyword>
<dbReference type="Pfam" id="PF13491">
    <property type="entry name" value="FtsK_4TM"/>
    <property type="match status" value="1"/>
</dbReference>
<proteinExistence type="inferred from homology"/>
<dbReference type="InterPro" id="IPR003593">
    <property type="entry name" value="AAA+_ATPase"/>
</dbReference>
<evidence type="ECO:0000256" key="6">
    <source>
        <dbReference type="ARBA" id="ARBA00022741"/>
    </source>
</evidence>
<evidence type="ECO:0000256" key="14">
    <source>
        <dbReference type="ARBA" id="ARBA00025923"/>
    </source>
</evidence>
<evidence type="ECO:0000256" key="10">
    <source>
        <dbReference type="ARBA" id="ARBA00023125"/>
    </source>
</evidence>
<dbReference type="SUPFAM" id="SSF46785">
    <property type="entry name" value="Winged helix' DNA-binding domain"/>
    <property type="match status" value="1"/>
</dbReference>
<dbReference type="InterPro" id="IPR018541">
    <property type="entry name" value="Ftsk_gamma"/>
</dbReference>
<feature type="transmembrane region" description="Helical" evidence="16">
    <location>
        <begin position="64"/>
        <end position="86"/>
    </location>
</feature>
<comment type="caution">
    <text evidence="18">The sequence shown here is derived from an EMBL/GenBank/DDBJ whole genome shotgun (WGS) entry which is preliminary data.</text>
</comment>
<evidence type="ECO:0000256" key="5">
    <source>
        <dbReference type="ARBA" id="ARBA00022692"/>
    </source>
</evidence>
<feature type="binding site" evidence="15">
    <location>
        <begin position="456"/>
        <end position="463"/>
    </location>
    <ligand>
        <name>ATP</name>
        <dbReference type="ChEBI" id="CHEBI:30616"/>
    </ligand>
</feature>
<dbReference type="SMART" id="SM00843">
    <property type="entry name" value="Ftsk_gamma"/>
    <property type="match status" value="1"/>
</dbReference>
<dbReference type="PROSITE" id="PS50901">
    <property type="entry name" value="FTSK"/>
    <property type="match status" value="1"/>
</dbReference>
<comment type="function">
    <text evidence="13">Essential cell division protein that coordinates cell division and chromosome segregation. The N-terminus is involved in assembly of the cell-division machinery. The C-terminus functions as a DNA motor that moves dsDNA in an ATP-dependent manner towards the dif recombination site, which is located within the replication terminus region. Required for activation of the Xer recombinase, allowing activation of chromosome unlinking by recombination.</text>
</comment>
<protein>
    <submittedName>
        <fullName evidence="18">DNA translocase FtsK</fullName>
    </submittedName>
</protein>
<dbReference type="Pfam" id="PF01580">
    <property type="entry name" value="FtsK_SpoIIIE"/>
    <property type="match status" value="1"/>
</dbReference>
<keyword evidence="11 16" id="KW-0472">Membrane</keyword>
<feature type="domain" description="FtsK" evidence="17">
    <location>
        <begin position="439"/>
        <end position="628"/>
    </location>
</feature>
<keyword evidence="10" id="KW-0238">DNA-binding</keyword>
<evidence type="ECO:0000313" key="18">
    <source>
        <dbReference type="EMBL" id="MBU3804466.1"/>
    </source>
</evidence>
<dbReference type="SUPFAM" id="SSF52540">
    <property type="entry name" value="P-loop containing nucleoside triphosphate hydrolases"/>
    <property type="match status" value="1"/>
</dbReference>
<comment type="subcellular location">
    <subcellularLocation>
        <location evidence="1">Cell membrane</location>
        <topology evidence="1">Multi-pass membrane protein</topology>
    </subcellularLocation>
</comment>
<dbReference type="GO" id="GO:0003677">
    <property type="term" value="F:DNA binding"/>
    <property type="evidence" value="ECO:0007669"/>
    <property type="project" value="UniProtKB-KW"/>
</dbReference>
<evidence type="ECO:0000256" key="9">
    <source>
        <dbReference type="ARBA" id="ARBA00022989"/>
    </source>
</evidence>
<dbReference type="Pfam" id="PF09397">
    <property type="entry name" value="FtsK_gamma"/>
    <property type="match status" value="1"/>
</dbReference>
<keyword evidence="12" id="KW-0131">Cell cycle</keyword>
<keyword evidence="6 15" id="KW-0547">Nucleotide-binding</keyword>